<reference evidence="1 2" key="1">
    <citation type="journal article" date="2020" name="Biotechnol. Biofuels">
        <title>New insights from the biogas microbiome by comprehensive genome-resolved metagenomics of nearly 1600 species originating from multiple anaerobic digesters.</title>
        <authorList>
            <person name="Campanaro S."/>
            <person name="Treu L."/>
            <person name="Rodriguez-R L.M."/>
            <person name="Kovalovszki A."/>
            <person name="Ziels R.M."/>
            <person name="Maus I."/>
            <person name="Zhu X."/>
            <person name="Kougias P.G."/>
            <person name="Basile A."/>
            <person name="Luo G."/>
            <person name="Schluter A."/>
            <person name="Konstantinidis K.T."/>
            <person name="Angelidaki I."/>
        </authorList>
    </citation>
    <scope>NUCLEOTIDE SEQUENCE [LARGE SCALE GENOMIC DNA]</scope>
    <source>
        <strain evidence="1">AS27yjCOA_157</strain>
    </source>
</reference>
<name>A0A7K4AIZ9_METSH</name>
<evidence type="ECO:0000313" key="2">
    <source>
        <dbReference type="Proteomes" id="UP000544742"/>
    </source>
</evidence>
<comment type="caution">
    <text evidence="1">The sequence shown here is derived from an EMBL/GenBank/DDBJ whole genome shotgun (WGS) entry which is preliminary data.</text>
</comment>
<organism evidence="1 2">
    <name type="scientific">Methanothrix soehngenii</name>
    <name type="common">Methanosaeta concilii</name>
    <dbReference type="NCBI Taxonomy" id="2223"/>
    <lineage>
        <taxon>Archaea</taxon>
        <taxon>Methanobacteriati</taxon>
        <taxon>Methanobacteriota</taxon>
        <taxon>Stenosarchaea group</taxon>
        <taxon>Methanomicrobia</taxon>
        <taxon>Methanotrichales</taxon>
        <taxon>Methanotrichaceae</taxon>
        <taxon>Methanothrix</taxon>
    </lineage>
</organism>
<dbReference type="AlphaFoldDB" id="A0A7K4AIZ9"/>
<dbReference type="Proteomes" id="UP000544742">
    <property type="component" value="Unassembled WGS sequence"/>
</dbReference>
<sequence>MKRCWKKILWATLQFSQLFASSLLQQQLCIPMHACEFFGDDVLRAILLLRQPFNPPDIGEEPADLLLNVPAVLLAHGQNISVFSKPLFHFTLFAVLPKAWDN</sequence>
<gene>
    <name evidence="1" type="ORF">GX426_07650</name>
</gene>
<proteinExistence type="predicted"/>
<dbReference type="RefSeq" id="WP_157863717.1">
    <property type="nucleotide sequence ID" value="NZ_CAJYDL010000001.1"/>
</dbReference>
<dbReference type="GeneID" id="43447371"/>
<protein>
    <submittedName>
        <fullName evidence="1">Uncharacterized protein</fullName>
    </submittedName>
</protein>
<accession>A0A7K4AIZ9</accession>
<evidence type="ECO:0000313" key="1">
    <source>
        <dbReference type="EMBL" id="NLJ22966.1"/>
    </source>
</evidence>
<dbReference type="EMBL" id="JAAYUN010000129">
    <property type="protein sequence ID" value="NLJ22966.1"/>
    <property type="molecule type" value="Genomic_DNA"/>
</dbReference>